<name>A0A8J8PCM9_9ARCH</name>
<dbReference type="EMBL" id="LVVT01000001">
    <property type="protein sequence ID" value="TQS84545.1"/>
    <property type="molecule type" value="Genomic_DNA"/>
</dbReference>
<accession>A0A8J8PCM9</accession>
<reference evidence="1" key="1">
    <citation type="submission" date="2016-03" db="EMBL/GenBank/DDBJ databases">
        <authorList>
            <person name="Borrel G."/>
            <person name="Mccann A."/>
            <person name="O'Toole P.W."/>
        </authorList>
    </citation>
    <scope>NUCLEOTIDE SEQUENCE</scope>
    <source>
        <strain evidence="1">183</strain>
    </source>
</reference>
<dbReference type="Pfam" id="PF11185">
    <property type="entry name" value="DUF2971"/>
    <property type="match status" value="1"/>
</dbReference>
<dbReference type="AlphaFoldDB" id="A0A8J8PCM9"/>
<comment type="caution">
    <text evidence="1">The sequence shown here is derived from an EMBL/GenBank/DDBJ whole genome shotgun (WGS) entry which is preliminary data.</text>
</comment>
<evidence type="ECO:0008006" key="3">
    <source>
        <dbReference type="Google" id="ProtNLM"/>
    </source>
</evidence>
<sequence length="314" mass="36364">MSALYYPMIASDSNELFNVIEKYCHIHNELCDFSTIWHYTSAEGFKSIIEEGEVHFTHNAFLNDSTERTHVFDIVETVLESYSGDSSKNEFTEHLLELFHKKKEDPDSVDFIDPDEVQIFIFSCSLDKDSLPLWNHYSKNPAKAGFSIGLDVNEIIKMQFREKMLYGIGSNLYPVIYDDLEKENLVKEICDAAYSLWNLDDANKDEIIKKTYAAIRIAGAFLKHKAFESEHEARYIFYIQNKSIDSIKDIIKFRDMHGIFTPYVIVPFINDKTLKDVIISPTLKSKQAKSYADLFLKMNGYNMTSKTSQVPLRF</sequence>
<evidence type="ECO:0000313" key="1">
    <source>
        <dbReference type="EMBL" id="TQS84545.1"/>
    </source>
</evidence>
<dbReference type="RefSeq" id="WP_400256329.1">
    <property type="nucleotide sequence ID" value="NZ_CAYAYE010000023.1"/>
</dbReference>
<gene>
    <name evidence="1" type="ORF">A3207_00435</name>
</gene>
<dbReference type="Proteomes" id="UP000752814">
    <property type="component" value="Unassembled WGS sequence"/>
</dbReference>
<protein>
    <recommendedName>
        <fullName evidence="3">DUF2971 domain-containing protein</fullName>
    </recommendedName>
</protein>
<proteinExistence type="predicted"/>
<dbReference type="InterPro" id="IPR021352">
    <property type="entry name" value="DUF2971"/>
</dbReference>
<organism evidence="1 2">
    <name type="scientific">Candidatus Methanomassiliicoccus intestinalis</name>
    <dbReference type="NCBI Taxonomy" id="1406512"/>
    <lineage>
        <taxon>Archaea</taxon>
        <taxon>Methanobacteriati</taxon>
        <taxon>Thermoplasmatota</taxon>
        <taxon>Thermoplasmata</taxon>
        <taxon>Methanomassiliicoccales</taxon>
        <taxon>Methanomassiliicoccaceae</taxon>
        <taxon>Methanomassiliicoccus</taxon>
    </lineage>
</organism>
<evidence type="ECO:0000313" key="2">
    <source>
        <dbReference type="Proteomes" id="UP000752814"/>
    </source>
</evidence>